<dbReference type="EMBL" id="KN837220">
    <property type="protein sequence ID" value="KIJ32917.1"/>
    <property type="molecule type" value="Genomic_DNA"/>
</dbReference>
<gene>
    <name evidence="1" type="ORF">M422DRAFT_265257</name>
</gene>
<dbReference type="AlphaFoldDB" id="A0A0C9UUL8"/>
<reference evidence="1 2" key="1">
    <citation type="submission" date="2014-06" db="EMBL/GenBank/DDBJ databases">
        <title>Evolutionary Origins and Diversification of the Mycorrhizal Mutualists.</title>
        <authorList>
            <consortium name="DOE Joint Genome Institute"/>
            <consortium name="Mycorrhizal Genomics Consortium"/>
            <person name="Kohler A."/>
            <person name="Kuo A."/>
            <person name="Nagy L.G."/>
            <person name="Floudas D."/>
            <person name="Copeland A."/>
            <person name="Barry K.W."/>
            <person name="Cichocki N."/>
            <person name="Veneault-Fourrey C."/>
            <person name="LaButti K."/>
            <person name="Lindquist E.A."/>
            <person name="Lipzen A."/>
            <person name="Lundell T."/>
            <person name="Morin E."/>
            <person name="Murat C."/>
            <person name="Riley R."/>
            <person name="Ohm R."/>
            <person name="Sun H."/>
            <person name="Tunlid A."/>
            <person name="Henrissat B."/>
            <person name="Grigoriev I.V."/>
            <person name="Hibbett D.S."/>
            <person name="Martin F."/>
        </authorList>
    </citation>
    <scope>NUCLEOTIDE SEQUENCE [LARGE SCALE GENOMIC DNA]</scope>
    <source>
        <strain evidence="1 2">SS14</strain>
    </source>
</reference>
<dbReference type="Proteomes" id="UP000054279">
    <property type="component" value="Unassembled WGS sequence"/>
</dbReference>
<evidence type="ECO:0000313" key="2">
    <source>
        <dbReference type="Proteomes" id="UP000054279"/>
    </source>
</evidence>
<protein>
    <submittedName>
        <fullName evidence="1">Uncharacterized protein</fullName>
    </submittedName>
</protein>
<accession>A0A0C9UUL8</accession>
<proteinExistence type="predicted"/>
<evidence type="ECO:0000313" key="1">
    <source>
        <dbReference type="EMBL" id="KIJ32917.1"/>
    </source>
</evidence>
<dbReference type="OrthoDB" id="3257613at2759"/>
<dbReference type="HOGENOM" id="CLU_2135110_0_0_1"/>
<keyword evidence="2" id="KW-1185">Reference proteome</keyword>
<organism evidence="1 2">
    <name type="scientific">Sphaerobolus stellatus (strain SS14)</name>
    <dbReference type="NCBI Taxonomy" id="990650"/>
    <lineage>
        <taxon>Eukaryota</taxon>
        <taxon>Fungi</taxon>
        <taxon>Dikarya</taxon>
        <taxon>Basidiomycota</taxon>
        <taxon>Agaricomycotina</taxon>
        <taxon>Agaricomycetes</taxon>
        <taxon>Phallomycetidae</taxon>
        <taxon>Geastrales</taxon>
        <taxon>Sphaerobolaceae</taxon>
        <taxon>Sphaerobolus</taxon>
    </lineage>
</organism>
<sequence length="113" mass="13167">MDVHLHTSRRPGLMAMPSFACPEPDFNMDPEWRTNTPKELSYVNQLHLSQDANFRNQLRQKKKHDPEDVSLFDGRAYYRPEQEFQAYLAATVDSDQKSECSNHKAVLTSFSYI</sequence>
<name>A0A0C9UUL8_SPHS4</name>